<dbReference type="GO" id="GO:0003700">
    <property type="term" value="F:DNA-binding transcription factor activity"/>
    <property type="evidence" value="ECO:0007669"/>
    <property type="project" value="InterPro"/>
</dbReference>
<dbReference type="RefSeq" id="WP_007049561.1">
    <property type="nucleotide sequence ID" value="NZ_CABKNJ010000003.1"/>
</dbReference>
<evidence type="ECO:0000313" key="7">
    <source>
        <dbReference type="EMBL" id="RGD73746.1"/>
    </source>
</evidence>
<evidence type="ECO:0000256" key="3">
    <source>
        <dbReference type="ARBA" id="ARBA00023125"/>
    </source>
</evidence>
<reference evidence="7 8" key="1">
    <citation type="submission" date="2018-08" db="EMBL/GenBank/DDBJ databases">
        <title>A genome reference for cultivated species of the human gut microbiota.</title>
        <authorList>
            <person name="Zou Y."/>
            <person name="Xue W."/>
            <person name="Luo G."/>
        </authorList>
    </citation>
    <scope>NUCLEOTIDE SEQUENCE [LARGE SCALE GENOMIC DNA]</scope>
    <source>
        <strain evidence="7 8">AM25-6</strain>
    </source>
</reference>
<dbReference type="PANTHER" id="PTHR30204:SF69">
    <property type="entry name" value="MERR-FAMILY TRANSCRIPTIONAL REGULATOR"/>
    <property type="match status" value="1"/>
</dbReference>
<feature type="coiled-coil region" evidence="5">
    <location>
        <begin position="82"/>
        <end position="116"/>
    </location>
</feature>
<name>A0A3E3DXD9_9FIRM</name>
<gene>
    <name evidence="7" type="ORF">DW687_08155</name>
</gene>
<dbReference type="Gene3D" id="1.10.1660.10">
    <property type="match status" value="1"/>
</dbReference>
<evidence type="ECO:0000256" key="2">
    <source>
        <dbReference type="ARBA" id="ARBA00023015"/>
    </source>
</evidence>
<dbReference type="PROSITE" id="PS50937">
    <property type="entry name" value="HTH_MERR_2"/>
    <property type="match status" value="1"/>
</dbReference>
<dbReference type="EMBL" id="QUSM01000004">
    <property type="protein sequence ID" value="RGD73746.1"/>
    <property type="molecule type" value="Genomic_DNA"/>
</dbReference>
<dbReference type="InterPro" id="IPR047057">
    <property type="entry name" value="MerR_fam"/>
</dbReference>
<dbReference type="InterPro" id="IPR000551">
    <property type="entry name" value="MerR-type_HTH_dom"/>
</dbReference>
<keyword evidence="2" id="KW-0805">Transcription regulation</keyword>
<dbReference type="InterPro" id="IPR009061">
    <property type="entry name" value="DNA-bd_dom_put_sf"/>
</dbReference>
<sequence length="140" mass="16740">MYTVKDISKKLNLSEHTIRYYTDRDLIPNVKRNKNNVRLFDEESVNWFIGIKCLKECGMSIEDIKNYIDLCLEGDNTIHERFDIILKQREIAEKQLEEAKERLIYLENKVKHYEDIINGDLTDNTNPRKEGYYIEHIDVV</sequence>
<comment type="caution">
    <text evidence="7">The sequence shown here is derived from an EMBL/GenBank/DDBJ whole genome shotgun (WGS) entry which is preliminary data.</text>
</comment>
<evidence type="ECO:0000256" key="5">
    <source>
        <dbReference type="SAM" id="Coils"/>
    </source>
</evidence>
<dbReference type="GeneID" id="97999953"/>
<keyword evidence="1" id="KW-0678">Repressor</keyword>
<dbReference type="Proteomes" id="UP000261212">
    <property type="component" value="Unassembled WGS sequence"/>
</dbReference>
<dbReference type="PANTHER" id="PTHR30204">
    <property type="entry name" value="REDOX-CYCLING DRUG-SENSING TRANSCRIPTIONAL ACTIVATOR SOXR"/>
    <property type="match status" value="1"/>
</dbReference>
<dbReference type="CDD" id="cd01109">
    <property type="entry name" value="HTH_YyaN"/>
    <property type="match status" value="1"/>
</dbReference>
<evidence type="ECO:0000313" key="8">
    <source>
        <dbReference type="Proteomes" id="UP000261212"/>
    </source>
</evidence>
<feature type="domain" description="HTH merR-type" evidence="6">
    <location>
        <begin position="1"/>
        <end position="70"/>
    </location>
</feature>
<protein>
    <submittedName>
        <fullName evidence="7">MerR family transcriptional regulator</fullName>
    </submittedName>
</protein>
<evidence type="ECO:0000256" key="1">
    <source>
        <dbReference type="ARBA" id="ARBA00022491"/>
    </source>
</evidence>
<dbReference type="AlphaFoldDB" id="A0A3E3DXD9"/>
<evidence type="ECO:0000256" key="4">
    <source>
        <dbReference type="ARBA" id="ARBA00023163"/>
    </source>
</evidence>
<keyword evidence="4" id="KW-0804">Transcription</keyword>
<dbReference type="SUPFAM" id="SSF46955">
    <property type="entry name" value="Putative DNA-binding domain"/>
    <property type="match status" value="1"/>
</dbReference>
<organism evidence="7 8">
    <name type="scientific">Anaerofustis stercorihominis</name>
    <dbReference type="NCBI Taxonomy" id="214853"/>
    <lineage>
        <taxon>Bacteria</taxon>
        <taxon>Bacillati</taxon>
        <taxon>Bacillota</taxon>
        <taxon>Clostridia</taxon>
        <taxon>Eubacteriales</taxon>
        <taxon>Eubacteriaceae</taxon>
        <taxon>Anaerofustis</taxon>
    </lineage>
</organism>
<dbReference type="Pfam" id="PF13411">
    <property type="entry name" value="MerR_1"/>
    <property type="match status" value="1"/>
</dbReference>
<evidence type="ECO:0000259" key="6">
    <source>
        <dbReference type="PROSITE" id="PS50937"/>
    </source>
</evidence>
<dbReference type="SMART" id="SM00422">
    <property type="entry name" value="HTH_MERR"/>
    <property type="match status" value="1"/>
</dbReference>
<proteinExistence type="predicted"/>
<keyword evidence="5" id="KW-0175">Coiled coil</keyword>
<accession>A0A3E3DXD9</accession>
<keyword evidence="3" id="KW-0238">DNA-binding</keyword>
<dbReference type="GO" id="GO:0003677">
    <property type="term" value="F:DNA binding"/>
    <property type="evidence" value="ECO:0007669"/>
    <property type="project" value="UniProtKB-KW"/>
</dbReference>